<reference evidence="1" key="1">
    <citation type="journal article" date="2023" name="Mol. Biol. Evol.">
        <title>Third-Generation Sequencing Reveals the Adaptive Role of the Epigenome in Three Deep-Sea Polychaetes.</title>
        <authorList>
            <person name="Perez M."/>
            <person name="Aroh O."/>
            <person name="Sun Y."/>
            <person name="Lan Y."/>
            <person name="Juniper S.K."/>
            <person name="Young C.R."/>
            <person name="Angers B."/>
            <person name="Qian P.Y."/>
        </authorList>
    </citation>
    <scope>NUCLEOTIDE SEQUENCE</scope>
    <source>
        <strain evidence="1">R07B-5</strain>
    </source>
</reference>
<keyword evidence="2" id="KW-1185">Reference proteome</keyword>
<dbReference type="Proteomes" id="UP001209878">
    <property type="component" value="Unassembled WGS sequence"/>
</dbReference>
<dbReference type="EMBL" id="JAODUO010001183">
    <property type="protein sequence ID" value="KAK2169580.1"/>
    <property type="molecule type" value="Genomic_DNA"/>
</dbReference>
<dbReference type="PANTHER" id="PTHR47027">
    <property type="entry name" value="REVERSE TRANSCRIPTASE DOMAIN-CONTAINING PROTEIN"/>
    <property type="match status" value="1"/>
</dbReference>
<organism evidence="1 2">
    <name type="scientific">Ridgeia piscesae</name>
    <name type="common">Tubeworm</name>
    <dbReference type="NCBI Taxonomy" id="27915"/>
    <lineage>
        <taxon>Eukaryota</taxon>
        <taxon>Metazoa</taxon>
        <taxon>Spiralia</taxon>
        <taxon>Lophotrochozoa</taxon>
        <taxon>Annelida</taxon>
        <taxon>Polychaeta</taxon>
        <taxon>Sedentaria</taxon>
        <taxon>Canalipalpata</taxon>
        <taxon>Sabellida</taxon>
        <taxon>Siboglinidae</taxon>
        <taxon>Ridgeia</taxon>
    </lineage>
</organism>
<gene>
    <name evidence="1" type="ORF">NP493_1184g01007</name>
</gene>
<evidence type="ECO:0008006" key="3">
    <source>
        <dbReference type="Google" id="ProtNLM"/>
    </source>
</evidence>
<dbReference type="AlphaFoldDB" id="A0AAD9KEG8"/>
<proteinExistence type="predicted"/>
<dbReference type="PANTHER" id="PTHR47027:SF20">
    <property type="entry name" value="REVERSE TRANSCRIPTASE-LIKE PROTEIN WITH RNA-DIRECTED DNA POLYMERASE DOMAIN"/>
    <property type="match status" value="1"/>
</dbReference>
<accession>A0AAD9KEG8</accession>
<comment type="caution">
    <text evidence="1">The sequence shown here is derived from an EMBL/GenBank/DDBJ whole genome shotgun (WGS) entry which is preliminary data.</text>
</comment>
<name>A0AAD9KEG8_RIDPI</name>
<evidence type="ECO:0000313" key="1">
    <source>
        <dbReference type="EMBL" id="KAK2169580.1"/>
    </source>
</evidence>
<evidence type="ECO:0000313" key="2">
    <source>
        <dbReference type="Proteomes" id="UP001209878"/>
    </source>
</evidence>
<protein>
    <recommendedName>
        <fullName evidence="3">Reverse transcriptase domain-containing protein</fullName>
    </recommendedName>
</protein>
<sequence length="210" mass="24390">MLDEAFCDMGDGVYIQSRQNADLVNVANFRTKTKTTRILTRELLFADDSALVAYSAEKMQKIVYAFSDASNKFGLKINIKKTEELYQTNSTRTREEDIMVDGNKLNSVLEFTYLGRTIASKIYRAIVLSTFLYGAETLTVYRRQVKKLHAFMMRHLLSVMRITWMDKVTNKDIFERTGLPSLEDLLIRKNLRCPEHLMRMSPDRLPQQIL</sequence>